<evidence type="ECO:0000256" key="1">
    <source>
        <dbReference type="ARBA" id="ARBA00022741"/>
    </source>
</evidence>
<dbReference type="InterPro" id="IPR029056">
    <property type="entry name" value="Ribokinase-like"/>
</dbReference>
<dbReference type="SUPFAM" id="SSF53613">
    <property type="entry name" value="Ribokinase-like"/>
    <property type="match status" value="1"/>
</dbReference>
<dbReference type="AlphaFoldDB" id="A0A0P1BLW3"/>
<dbReference type="GO" id="GO:0047453">
    <property type="term" value="F:ATP-dependent NAD(P)H-hydrate dehydratase activity"/>
    <property type="evidence" value="ECO:0007669"/>
    <property type="project" value="UniProtKB-UniRule"/>
</dbReference>
<dbReference type="GO" id="GO:0005524">
    <property type="term" value="F:ATP binding"/>
    <property type="evidence" value="ECO:0007669"/>
    <property type="project" value="UniProtKB-KW"/>
</dbReference>
<keyword evidence="9" id="KW-0808">Transferase</keyword>
<evidence type="ECO:0000313" key="10">
    <source>
        <dbReference type="Proteomes" id="UP000054845"/>
    </source>
</evidence>
<keyword evidence="1 7" id="KW-0547">Nucleotide-binding</keyword>
<proteinExistence type="inferred from homology"/>
<comment type="subcellular location">
    <subcellularLocation>
        <location evidence="7">Cytoplasm</location>
    </subcellularLocation>
</comment>
<sequence>MSSHSSRPAMDPCALSDLRNLIPPLTSEAHKGQAGRVGIVGGSADYSGAPFFAAMTSMRLGCDMSFNICSPDAGHVIKTYSPDLIVMTLLRQEKTDEQLKDALRPILGRLHALVVGPGLGRDKHMQTAGKIAIQLAKSQQLPIVVDADGLWLLSNEPNLLKGYNNAILTPNVGKVDRISNGKQVLHVDAPGSLKRCGGQGDILSGSLGTFIAWAQVSPYKDRIEAERRPLLAAFGAALIARTSSRKAFERKKRSMLAHDAIDEVGNAYEEYFGDLISASL</sequence>
<dbReference type="CDD" id="cd01171">
    <property type="entry name" value="YXKO-related"/>
    <property type="match status" value="1"/>
</dbReference>
<evidence type="ECO:0000256" key="5">
    <source>
        <dbReference type="ARBA" id="ARBA00023239"/>
    </source>
</evidence>
<comment type="similarity">
    <text evidence="7">Belongs to the NnrD/CARKD family.</text>
</comment>
<keyword evidence="7" id="KW-0597">Phosphoprotein</keyword>
<feature type="binding site" evidence="7">
    <location>
        <position position="201"/>
    </location>
    <ligand>
        <name>(6S)-NADPHX</name>
        <dbReference type="ChEBI" id="CHEBI:64076"/>
    </ligand>
</feature>
<evidence type="ECO:0000256" key="6">
    <source>
        <dbReference type="ARBA" id="ARBA00047472"/>
    </source>
</evidence>
<feature type="binding site" evidence="7">
    <location>
        <begin position="191"/>
        <end position="200"/>
    </location>
    <ligand>
        <name>ATP</name>
        <dbReference type="ChEBI" id="CHEBI:30616"/>
    </ligand>
</feature>
<name>A0A0P1BLW3_9BASI</name>
<protein>
    <recommendedName>
        <fullName evidence="7">ATP-dependent (S)-NAD(P)H-hydrate dehydratase</fullName>
        <ecNumber evidence="7">4.2.1.93</ecNumber>
    </recommendedName>
    <alternativeName>
        <fullName evidence="7">ATP-dependent NAD(P)HX dehydratase</fullName>
    </alternativeName>
</protein>
<evidence type="ECO:0000256" key="7">
    <source>
        <dbReference type="HAMAP-Rule" id="MF_03157"/>
    </source>
</evidence>
<dbReference type="GO" id="GO:0016301">
    <property type="term" value="F:kinase activity"/>
    <property type="evidence" value="ECO:0007669"/>
    <property type="project" value="UniProtKB-KW"/>
</dbReference>
<dbReference type="HAMAP" id="MF_01965">
    <property type="entry name" value="NADHX_dehydratase"/>
    <property type="match status" value="1"/>
</dbReference>
<accession>A0A0P1BLW3</accession>
<reference evidence="9 10" key="1">
    <citation type="submission" date="2014-09" db="EMBL/GenBank/DDBJ databases">
        <authorList>
            <person name="Magalhaes I.L.F."/>
            <person name="Oliveira U."/>
            <person name="Santos F.R."/>
            <person name="Vidigal T.H.D.A."/>
            <person name="Brescovit A.D."/>
            <person name="Santos A.J."/>
        </authorList>
    </citation>
    <scope>NUCLEOTIDE SEQUENCE [LARGE SCALE GENOMIC DNA]</scope>
</reference>
<dbReference type="GO" id="GO:0110051">
    <property type="term" value="P:metabolite repair"/>
    <property type="evidence" value="ECO:0007669"/>
    <property type="project" value="TreeGrafter"/>
</dbReference>
<comment type="cofactor">
    <cofactor evidence="7">
        <name>Mg(2+)</name>
        <dbReference type="ChEBI" id="CHEBI:18420"/>
    </cofactor>
</comment>
<dbReference type="GO" id="GO:0005737">
    <property type="term" value="C:cytoplasm"/>
    <property type="evidence" value="ECO:0007669"/>
    <property type="project" value="UniProtKB-SubCell"/>
</dbReference>
<dbReference type="EMBL" id="CCYA01000265">
    <property type="protein sequence ID" value="CEH17799.1"/>
    <property type="molecule type" value="Genomic_DNA"/>
</dbReference>
<dbReference type="STRING" id="401625.A0A0P1BLW3"/>
<comment type="function">
    <text evidence="7">Catalyzes the dehydration of the S-form of NAD(P)HX at the expense of ATP, which is converted to ADP. Together with NAD(P)HX epimerase, which catalyzes the epimerization of the S- and R-forms, the enzyme allows the repair of both epimers of NAD(P)HX, a damaged form of NAD(P)H that is a result of enzymatic or heat-dependent hydration.</text>
</comment>
<feature type="domain" description="YjeF C-terminal" evidence="8">
    <location>
        <begin position="14"/>
        <end position="271"/>
    </location>
</feature>
<comment type="caution">
    <text evidence="7">Lacks conserved residue(s) required for the propagation of feature annotation.</text>
</comment>
<keyword evidence="7" id="KW-0963">Cytoplasm</keyword>
<dbReference type="GO" id="GO:0046496">
    <property type="term" value="P:nicotinamide nucleotide metabolic process"/>
    <property type="evidence" value="ECO:0007669"/>
    <property type="project" value="UniProtKB-UniRule"/>
</dbReference>
<keyword evidence="4 7" id="KW-0520">NAD</keyword>
<dbReference type="Proteomes" id="UP000054845">
    <property type="component" value="Unassembled WGS sequence"/>
</dbReference>
<evidence type="ECO:0000259" key="8">
    <source>
        <dbReference type="PROSITE" id="PS51383"/>
    </source>
</evidence>
<evidence type="ECO:0000256" key="4">
    <source>
        <dbReference type="ARBA" id="ARBA00023027"/>
    </source>
</evidence>
<dbReference type="InterPro" id="IPR000631">
    <property type="entry name" value="CARKD"/>
</dbReference>
<evidence type="ECO:0000256" key="2">
    <source>
        <dbReference type="ARBA" id="ARBA00022840"/>
    </source>
</evidence>
<keyword evidence="5 7" id="KW-0456">Lyase</keyword>
<dbReference type="OrthoDB" id="8110916at2759"/>
<dbReference type="PROSITE" id="PS51383">
    <property type="entry name" value="YJEF_C_3"/>
    <property type="match status" value="1"/>
</dbReference>
<comment type="catalytic activity">
    <reaction evidence="6 7">
        <text>(6S)-NADPHX + ATP = ADP + phosphate + NADPH + H(+)</text>
        <dbReference type="Rhea" id="RHEA:32231"/>
        <dbReference type="ChEBI" id="CHEBI:15378"/>
        <dbReference type="ChEBI" id="CHEBI:30616"/>
        <dbReference type="ChEBI" id="CHEBI:43474"/>
        <dbReference type="ChEBI" id="CHEBI:57783"/>
        <dbReference type="ChEBI" id="CHEBI:64076"/>
        <dbReference type="ChEBI" id="CHEBI:456216"/>
        <dbReference type="EC" id="4.2.1.93"/>
    </reaction>
</comment>
<keyword evidence="9" id="KW-0418">Kinase</keyword>
<dbReference type="PANTHER" id="PTHR12592:SF0">
    <property type="entry name" value="ATP-DEPENDENT (S)-NAD(P)H-HYDRATE DEHYDRATASE"/>
    <property type="match status" value="1"/>
</dbReference>
<keyword evidence="3" id="KW-0521">NADP</keyword>
<keyword evidence="10" id="KW-1185">Reference proteome</keyword>
<dbReference type="Pfam" id="PF01256">
    <property type="entry name" value="Carb_kinase"/>
    <property type="match status" value="1"/>
</dbReference>
<evidence type="ECO:0000256" key="3">
    <source>
        <dbReference type="ARBA" id="ARBA00022857"/>
    </source>
</evidence>
<comment type="catalytic activity">
    <reaction evidence="7">
        <text>(6S)-NADHX + ATP = ADP + phosphate + NADH + H(+)</text>
        <dbReference type="Rhea" id="RHEA:19017"/>
        <dbReference type="ChEBI" id="CHEBI:15378"/>
        <dbReference type="ChEBI" id="CHEBI:30616"/>
        <dbReference type="ChEBI" id="CHEBI:43474"/>
        <dbReference type="ChEBI" id="CHEBI:57945"/>
        <dbReference type="ChEBI" id="CHEBI:64074"/>
        <dbReference type="ChEBI" id="CHEBI:456216"/>
        <dbReference type="EC" id="4.2.1.93"/>
    </reaction>
</comment>
<evidence type="ECO:0000313" key="9">
    <source>
        <dbReference type="EMBL" id="CEH17799.1"/>
    </source>
</evidence>
<feature type="binding site" evidence="7">
    <location>
        <position position="118"/>
    </location>
    <ligand>
        <name>(6S)-NADPHX</name>
        <dbReference type="ChEBI" id="CHEBI:64076"/>
    </ligand>
</feature>
<dbReference type="PANTHER" id="PTHR12592">
    <property type="entry name" value="ATP-DEPENDENT (S)-NAD(P)H-HYDRATE DEHYDRATASE FAMILY MEMBER"/>
    <property type="match status" value="1"/>
</dbReference>
<dbReference type="Gene3D" id="3.40.1190.20">
    <property type="match status" value="2"/>
</dbReference>
<organism evidence="9 10">
    <name type="scientific">Ceraceosorus bombacis</name>
    <dbReference type="NCBI Taxonomy" id="401625"/>
    <lineage>
        <taxon>Eukaryota</taxon>
        <taxon>Fungi</taxon>
        <taxon>Dikarya</taxon>
        <taxon>Basidiomycota</taxon>
        <taxon>Ustilaginomycotina</taxon>
        <taxon>Exobasidiomycetes</taxon>
        <taxon>Ceraceosorales</taxon>
        <taxon>Ceraceosoraceae</taxon>
        <taxon>Ceraceosorus</taxon>
    </lineage>
</organism>
<dbReference type="EC" id="4.2.1.93" evidence="7"/>
<keyword evidence="2 7" id="KW-0067">ATP-binding</keyword>